<comment type="caution">
    <text evidence="2">The sequence shown here is derived from an EMBL/GenBank/DDBJ whole genome shotgun (WGS) entry which is preliminary data.</text>
</comment>
<name>A0A226EGH2_FOLCA</name>
<sequence length="116" mass="12674">MNKVILAVVVAVCAITVLEIVTARSHERDHRRQRGNCSTKGDNFLVNVKCGASCWKASNGTQFGGCKDGNCTCYDRGTSNSSTNTTTGRRSLDLYQLPIFETEAVAQRKDKNPLFG</sequence>
<dbReference type="EMBL" id="LNIX01000003">
    <property type="protein sequence ID" value="OXA56763.1"/>
    <property type="molecule type" value="Genomic_DNA"/>
</dbReference>
<accession>A0A226EGH2</accession>
<evidence type="ECO:0000256" key="1">
    <source>
        <dbReference type="SAM" id="SignalP"/>
    </source>
</evidence>
<gene>
    <name evidence="2" type="ORF">Fcan01_07032</name>
</gene>
<protein>
    <submittedName>
        <fullName evidence="2">Uncharacterized protein</fullName>
    </submittedName>
</protein>
<feature type="signal peptide" evidence="1">
    <location>
        <begin position="1"/>
        <end position="23"/>
    </location>
</feature>
<evidence type="ECO:0000313" key="2">
    <source>
        <dbReference type="EMBL" id="OXA56763.1"/>
    </source>
</evidence>
<dbReference type="Proteomes" id="UP000198287">
    <property type="component" value="Unassembled WGS sequence"/>
</dbReference>
<keyword evidence="3" id="KW-1185">Reference proteome</keyword>
<feature type="chain" id="PRO_5012126907" evidence="1">
    <location>
        <begin position="24"/>
        <end position="116"/>
    </location>
</feature>
<dbReference type="AlphaFoldDB" id="A0A226EGH2"/>
<keyword evidence="1" id="KW-0732">Signal</keyword>
<reference evidence="2 3" key="1">
    <citation type="submission" date="2015-12" db="EMBL/GenBank/DDBJ databases">
        <title>The genome of Folsomia candida.</title>
        <authorList>
            <person name="Faddeeva A."/>
            <person name="Derks M.F."/>
            <person name="Anvar Y."/>
            <person name="Smit S."/>
            <person name="Van Straalen N."/>
            <person name="Roelofs D."/>
        </authorList>
    </citation>
    <scope>NUCLEOTIDE SEQUENCE [LARGE SCALE GENOMIC DNA]</scope>
    <source>
        <strain evidence="2 3">VU population</strain>
        <tissue evidence="2">Whole body</tissue>
    </source>
</reference>
<proteinExistence type="predicted"/>
<organism evidence="2 3">
    <name type="scientific">Folsomia candida</name>
    <name type="common">Springtail</name>
    <dbReference type="NCBI Taxonomy" id="158441"/>
    <lineage>
        <taxon>Eukaryota</taxon>
        <taxon>Metazoa</taxon>
        <taxon>Ecdysozoa</taxon>
        <taxon>Arthropoda</taxon>
        <taxon>Hexapoda</taxon>
        <taxon>Collembola</taxon>
        <taxon>Entomobryomorpha</taxon>
        <taxon>Isotomoidea</taxon>
        <taxon>Isotomidae</taxon>
        <taxon>Proisotominae</taxon>
        <taxon>Folsomia</taxon>
    </lineage>
</organism>
<evidence type="ECO:0000313" key="3">
    <source>
        <dbReference type="Proteomes" id="UP000198287"/>
    </source>
</evidence>